<dbReference type="Proteomes" id="UP000322530">
    <property type="component" value="Unassembled WGS sequence"/>
</dbReference>
<dbReference type="NCBIfam" id="TIGR00100">
    <property type="entry name" value="hypA"/>
    <property type="match status" value="1"/>
</dbReference>
<evidence type="ECO:0000256" key="2">
    <source>
        <dbReference type="ARBA" id="ARBA00022723"/>
    </source>
</evidence>
<keyword evidence="6" id="KW-1185">Reference proteome</keyword>
<dbReference type="PANTHER" id="PTHR34535">
    <property type="entry name" value="HYDROGENASE MATURATION FACTOR HYPA"/>
    <property type="match status" value="1"/>
</dbReference>
<name>A0A5A5TEY2_9CHLR</name>
<dbReference type="InterPro" id="IPR000688">
    <property type="entry name" value="HypA/HybF"/>
</dbReference>
<evidence type="ECO:0000313" key="6">
    <source>
        <dbReference type="Proteomes" id="UP000322530"/>
    </source>
</evidence>
<comment type="similarity">
    <text evidence="4">Belongs to the HypA/HybF family.</text>
</comment>
<dbReference type="HAMAP" id="MF_00213">
    <property type="entry name" value="HypA_HybF"/>
    <property type="match status" value="1"/>
</dbReference>
<evidence type="ECO:0000256" key="1">
    <source>
        <dbReference type="ARBA" id="ARBA00022596"/>
    </source>
</evidence>
<dbReference type="GO" id="GO:0016151">
    <property type="term" value="F:nickel cation binding"/>
    <property type="evidence" value="ECO:0007669"/>
    <property type="project" value="UniProtKB-UniRule"/>
</dbReference>
<feature type="binding site" evidence="4">
    <location>
        <position position="2"/>
    </location>
    <ligand>
        <name>Ni(2+)</name>
        <dbReference type="ChEBI" id="CHEBI:49786"/>
    </ligand>
</feature>
<dbReference type="Pfam" id="PF01155">
    <property type="entry name" value="HypA"/>
    <property type="match status" value="1"/>
</dbReference>
<dbReference type="PIRSF" id="PIRSF004761">
    <property type="entry name" value="Hydrgn_mat_HypA"/>
    <property type="match status" value="1"/>
</dbReference>
<accession>A0A5A5TEY2</accession>
<gene>
    <name evidence="4 5" type="primary">hypA</name>
    <name evidence="5" type="ORF">KDI_35360</name>
</gene>
<dbReference type="RefSeq" id="WP_149402874.1">
    <property type="nucleotide sequence ID" value="NZ_BIXY01000056.1"/>
</dbReference>
<feature type="binding site" evidence="4">
    <location>
        <position position="90"/>
    </location>
    <ligand>
        <name>Zn(2+)</name>
        <dbReference type="ChEBI" id="CHEBI:29105"/>
    </ligand>
</feature>
<dbReference type="Gene3D" id="3.30.2320.80">
    <property type="match status" value="1"/>
</dbReference>
<proteinExistence type="inferred from homology"/>
<dbReference type="GO" id="GO:0051604">
    <property type="term" value="P:protein maturation"/>
    <property type="evidence" value="ECO:0007669"/>
    <property type="project" value="InterPro"/>
</dbReference>
<keyword evidence="2 4" id="KW-0479">Metal-binding</keyword>
<keyword evidence="1 4" id="KW-0533">Nickel</keyword>
<reference evidence="5 6" key="1">
    <citation type="submission" date="2019-01" db="EMBL/GenBank/DDBJ databases">
        <title>Draft genome sequence of Dictyobacter sp. Uno17.</title>
        <authorList>
            <person name="Wang C.M."/>
            <person name="Zheng Y."/>
            <person name="Sakai Y."/>
            <person name="Abe K."/>
            <person name="Yokota A."/>
            <person name="Yabe S."/>
        </authorList>
    </citation>
    <scope>NUCLEOTIDE SEQUENCE [LARGE SCALE GENOMIC DNA]</scope>
    <source>
        <strain evidence="5 6">Uno17</strain>
    </source>
</reference>
<dbReference type="PANTHER" id="PTHR34535:SF3">
    <property type="entry name" value="HYDROGENASE MATURATION FACTOR HYPA"/>
    <property type="match status" value="1"/>
</dbReference>
<feature type="binding site" evidence="4">
    <location>
        <position position="77"/>
    </location>
    <ligand>
        <name>Zn(2+)</name>
        <dbReference type="ChEBI" id="CHEBI:29105"/>
    </ligand>
</feature>
<dbReference type="GO" id="GO:0008270">
    <property type="term" value="F:zinc ion binding"/>
    <property type="evidence" value="ECO:0007669"/>
    <property type="project" value="UniProtKB-UniRule"/>
</dbReference>
<evidence type="ECO:0000256" key="3">
    <source>
        <dbReference type="ARBA" id="ARBA00022833"/>
    </source>
</evidence>
<dbReference type="AlphaFoldDB" id="A0A5A5TEY2"/>
<feature type="binding site" evidence="4">
    <location>
        <position position="74"/>
    </location>
    <ligand>
        <name>Zn(2+)</name>
        <dbReference type="ChEBI" id="CHEBI:29105"/>
    </ligand>
</feature>
<protein>
    <recommendedName>
        <fullName evidence="4">Hydrogenase maturation factor HypA</fullName>
    </recommendedName>
</protein>
<keyword evidence="3 4" id="KW-0862">Zinc</keyword>
<sequence length="121" mass="13437">MHELSIAQSIVETVEARANEYQATKVKSVHLRIGEANCIVTDSLTFCFEMLTSLEPLLSGAQLLIDTVPHRAKCDRCDSEFPVQNFIAQCPTCDEWSHHIVSGTELQILEMEIDTGICVAT</sequence>
<evidence type="ECO:0000256" key="4">
    <source>
        <dbReference type="HAMAP-Rule" id="MF_00213"/>
    </source>
</evidence>
<comment type="caution">
    <text evidence="5">The sequence shown here is derived from an EMBL/GenBank/DDBJ whole genome shotgun (WGS) entry which is preliminary data.</text>
</comment>
<feature type="binding site" evidence="4">
    <location>
        <position position="93"/>
    </location>
    <ligand>
        <name>Zn(2+)</name>
        <dbReference type="ChEBI" id="CHEBI:29105"/>
    </ligand>
</feature>
<organism evidence="5 6">
    <name type="scientific">Dictyobacter arantiisoli</name>
    <dbReference type="NCBI Taxonomy" id="2014874"/>
    <lineage>
        <taxon>Bacteria</taxon>
        <taxon>Bacillati</taxon>
        <taxon>Chloroflexota</taxon>
        <taxon>Ktedonobacteria</taxon>
        <taxon>Ktedonobacterales</taxon>
        <taxon>Dictyobacteraceae</taxon>
        <taxon>Dictyobacter</taxon>
    </lineage>
</organism>
<dbReference type="EMBL" id="BIXY01000056">
    <property type="protein sequence ID" value="GCF09972.1"/>
    <property type="molecule type" value="Genomic_DNA"/>
</dbReference>
<comment type="function">
    <text evidence="4">Involved in the maturation of [NiFe] hydrogenases. Required for nickel insertion into the metal center of the hydrogenase.</text>
</comment>
<evidence type="ECO:0000313" key="5">
    <source>
        <dbReference type="EMBL" id="GCF09972.1"/>
    </source>
</evidence>
<dbReference type="OrthoDB" id="9800361at2"/>